<dbReference type="InterPro" id="IPR001128">
    <property type="entry name" value="Cyt_P450"/>
</dbReference>
<keyword evidence="2" id="KW-0479">Metal-binding</keyword>
<evidence type="ECO:0000256" key="2">
    <source>
        <dbReference type="ARBA" id="ARBA00022723"/>
    </source>
</evidence>
<evidence type="ECO:0008006" key="8">
    <source>
        <dbReference type="Google" id="ProtNLM"/>
    </source>
</evidence>
<dbReference type="Gene3D" id="1.10.630.10">
    <property type="entry name" value="Cytochrome P450"/>
    <property type="match status" value="1"/>
</dbReference>
<feature type="transmembrane region" description="Helical" evidence="5">
    <location>
        <begin position="20"/>
        <end position="41"/>
    </location>
</feature>
<reference evidence="6" key="1">
    <citation type="submission" date="2017-07" db="EMBL/GenBank/DDBJ databases">
        <title>Taro Niue Genome Assembly and Annotation.</title>
        <authorList>
            <person name="Atibalentja N."/>
            <person name="Keating K."/>
            <person name="Fields C.J."/>
        </authorList>
    </citation>
    <scope>NUCLEOTIDE SEQUENCE</scope>
    <source>
        <strain evidence="6">Niue_2</strain>
        <tissue evidence="6">Leaf</tissue>
    </source>
</reference>
<organism evidence="6 7">
    <name type="scientific">Colocasia esculenta</name>
    <name type="common">Wild taro</name>
    <name type="synonym">Arum esculentum</name>
    <dbReference type="NCBI Taxonomy" id="4460"/>
    <lineage>
        <taxon>Eukaryota</taxon>
        <taxon>Viridiplantae</taxon>
        <taxon>Streptophyta</taxon>
        <taxon>Embryophyta</taxon>
        <taxon>Tracheophyta</taxon>
        <taxon>Spermatophyta</taxon>
        <taxon>Magnoliopsida</taxon>
        <taxon>Liliopsida</taxon>
        <taxon>Araceae</taxon>
        <taxon>Aroideae</taxon>
        <taxon>Colocasieae</taxon>
        <taxon>Colocasia</taxon>
    </lineage>
</organism>
<protein>
    <recommendedName>
        <fullName evidence="8">Cytochrome P450</fullName>
    </recommendedName>
</protein>
<dbReference type="Proteomes" id="UP000652761">
    <property type="component" value="Unassembled WGS sequence"/>
</dbReference>
<sequence length="325" mass="37210">MPETKAFQRSQESAPHPMELIYAGLTVPISLAVAAAVLLILRSTLGNRRWRSERRHPRAGTVFHELLHLKKLHDYHAVLASRHGSFRMSHFTRNFVYLVDPAGVEHILRTNFSNYGKGSYCYEFLSDLFGDGIFAVDGGKWRHQRNLASLEFTTRNLRDYSSGVFSRKAVALALVISEAADSERAVNIYDLLMKSTLDSIFKVGFGVDLDTLSGSNVEGSSFGKAFDVSSEVIMRRNFDVFWKIKRLLNIGAEAELKKHLKVMDEFVYELIQRKTEQISAQQDASTTRNSGYSDRTCDRLNRSQFRLWKRPTSDGYHRSHFRDRF</sequence>
<proteinExistence type="inferred from homology"/>
<keyword evidence="5" id="KW-0472">Membrane</keyword>
<evidence type="ECO:0000313" key="7">
    <source>
        <dbReference type="Proteomes" id="UP000652761"/>
    </source>
</evidence>
<dbReference type="GO" id="GO:0005506">
    <property type="term" value="F:iron ion binding"/>
    <property type="evidence" value="ECO:0007669"/>
    <property type="project" value="InterPro"/>
</dbReference>
<dbReference type="Pfam" id="PF00067">
    <property type="entry name" value="p450"/>
    <property type="match status" value="1"/>
</dbReference>
<dbReference type="OrthoDB" id="1470350at2759"/>
<dbReference type="GO" id="GO:0020037">
    <property type="term" value="F:heme binding"/>
    <property type="evidence" value="ECO:0007669"/>
    <property type="project" value="InterPro"/>
</dbReference>
<dbReference type="GO" id="GO:0016705">
    <property type="term" value="F:oxidoreductase activity, acting on paired donors, with incorporation or reduction of molecular oxygen"/>
    <property type="evidence" value="ECO:0007669"/>
    <property type="project" value="InterPro"/>
</dbReference>
<keyword evidence="5" id="KW-1133">Transmembrane helix</keyword>
<evidence type="ECO:0000256" key="3">
    <source>
        <dbReference type="ARBA" id="ARBA00023002"/>
    </source>
</evidence>
<comment type="caution">
    <text evidence="6">The sequence shown here is derived from an EMBL/GenBank/DDBJ whole genome shotgun (WGS) entry which is preliminary data.</text>
</comment>
<comment type="similarity">
    <text evidence="1">Belongs to the cytochrome P450 family.</text>
</comment>
<dbReference type="EMBL" id="NMUH01005347">
    <property type="protein sequence ID" value="MQM12528.1"/>
    <property type="molecule type" value="Genomic_DNA"/>
</dbReference>
<evidence type="ECO:0000313" key="6">
    <source>
        <dbReference type="EMBL" id="MQM12528.1"/>
    </source>
</evidence>
<evidence type="ECO:0000256" key="4">
    <source>
        <dbReference type="ARBA" id="ARBA00023004"/>
    </source>
</evidence>
<dbReference type="SUPFAM" id="SSF48264">
    <property type="entry name" value="Cytochrome P450"/>
    <property type="match status" value="1"/>
</dbReference>
<keyword evidence="4" id="KW-0408">Iron</keyword>
<dbReference type="PANTHER" id="PTHR24296">
    <property type="entry name" value="CYTOCHROME P450"/>
    <property type="match status" value="1"/>
</dbReference>
<keyword evidence="5" id="KW-0812">Transmembrane</keyword>
<dbReference type="InterPro" id="IPR036396">
    <property type="entry name" value="Cyt_P450_sf"/>
</dbReference>
<keyword evidence="7" id="KW-1185">Reference proteome</keyword>
<gene>
    <name evidence="6" type="ORF">Taro_045447</name>
</gene>
<evidence type="ECO:0000256" key="5">
    <source>
        <dbReference type="SAM" id="Phobius"/>
    </source>
</evidence>
<name>A0A843X098_COLES</name>
<evidence type="ECO:0000256" key="1">
    <source>
        <dbReference type="ARBA" id="ARBA00010617"/>
    </source>
</evidence>
<keyword evidence="3" id="KW-0560">Oxidoreductase</keyword>
<dbReference type="GO" id="GO:0004497">
    <property type="term" value="F:monooxygenase activity"/>
    <property type="evidence" value="ECO:0007669"/>
    <property type="project" value="InterPro"/>
</dbReference>
<accession>A0A843X098</accession>
<dbReference type="AlphaFoldDB" id="A0A843X098"/>